<dbReference type="FunFam" id="1.50.10.10:FF:000028">
    <property type="entry name" value="Alpha-L-fucosidase 2"/>
    <property type="match status" value="1"/>
</dbReference>
<evidence type="ECO:0000259" key="2">
    <source>
        <dbReference type="Pfam" id="PF03629"/>
    </source>
</evidence>
<feature type="domain" description="Glycosyl hydrolase family 95 catalytic" evidence="5">
    <location>
        <begin position="826"/>
        <end position="1235"/>
    </location>
</feature>
<dbReference type="InterPro" id="IPR049053">
    <property type="entry name" value="AFCA-like_C"/>
</dbReference>
<evidence type="ECO:0000256" key="1">
    <source>
        <dbReference type="ARBA" id="ARBA00022801"/>
    </source>
</evidence>
<protein>
    <recommendedName>
        <fullName evidence="8">Alpha-L-fucosidase</fullName>
    </recommendedName>
</protein>
<keyword evidence="7" id="KW-1185">Reference proteome</keyword>
<dbReference type="GO" id="GO:0005975">
    <property type="term" value="P:carbohydrate metabolic process"/>
    <property type="evidence" value="ECO:0007669"/>
    <property type="project" value="InterPro"/>
</dbReference>
<dbReference type="GO" id="GO:0004560">
    <property type="term" value="F:alpha-L-fucosidase activity"/>
    <property type="evidence" value="ECO:0007669"/>
    <property type="project" value="TreeGrafter"/>
</dbReference>
<dbReference type="PANTHER" id="PTHR31084">
    <property type="entry name" value="ALPHA-L-FUCOSIDASE 2"/>
    <property type="match status" value="1"/>
</dbReference>
<comment type="caution">
    <text evidence="6">The sequence shown here is derived from an EMBL/GenBank/DDBJ whole genome shotgun (WGS) entry which is preliminary data.</text>
</comment>
<feature type="domain" description="Sialate O-acetylesterase" evidence="2">
    <location>
        <begin position="306"/>
        <end position="411"/>
    </location>
</feature>
<sequence length="1352" mass="148772">MMAAIHGIWRYPRISQSKGVNEMGNLALAPIFTSHMVLQRNKPAPIWGSGTEGRRVTVKMQGQAVAAVVAAGRWQAVLQPLAAGGPFELAVSDGEEEIVLNDVLVGEVWLASGQSNMEQPMLVVEGGLEASEQANDPLVRLYTTPRRPYPGARICGWHFEPSFSDDASWEPCSSDNAAHFSAIALRMGLRLREALQMPIGIISCNWGGTSVQAWMSEEALQASGDAGRRTLEEYRMLAASLDADDYERQFEQYLRDMADYIEEAGDVRERVRLYGLEGYHRKSGVGRALPIPPMGPRSFLRPCGVYGTMLRETAPYAVAGVLWYQGESNANEREAAEYRGLLGAMMRHWRELWNDSQLPFLVVQLPGFAAGGEADGRVWAQLREAQALAVSDTPGTVLVVGIDSGEADNIHPIAKFPLADRAANAALGSVYGLPVAWRGPRFAGTQLAGAAIVCEFEDMTGRLVGPEAAHRALRGFEIRSGDGVWHTADAHIDGDNRVVVRHANVPLPDAVRYAWTNLPPHDLKDEAGLPAAPFRAEVGLASDKSLVLRYRQPAAEWTEALPLGNGRIGAMVFGGIGRERILLNEDTLWSGYPRDDLNENAHRHLEPIRQLIREGRYVQAEAELERHMLGGWSQSYLPLGELVLEWDDDADEGEAHEYRRELDLRTATASTVLVNGGSIHRREMFCSAADGVLAIRIEYDGPSGLNLRIGLGSELRHSRRMDKGRLVLEGECPSHVEPDYVADCQDPIRYEPGRGLRFAAAVRVETVGGSRAETAEGELLIAGANQLTIYVAAATNFAGFRTQPAASLADPLRLCEEALTSAGRHTYESLRERHVREFRALFGRMDIRLGAASADAGEAESLATDERLRRLAAGADDPGLYALYVQYARYLLIACSRPGTQPANLQGIWNASIRPPWSSNYTININTQMNYWLAEPGNLGECHEPLFDMLEELADSGRLTAEVHYRCSGWVAHHNVDLWRKSTPVAGKAKWAFWPLGGAWLCRHLWEHYAFTGDAGFLGERAYPILKEAAAFCLDWLCEDSSGRLITIPSTSPENLFLTPEGEACGTSAASTMDMSIIRELLTSCLEAARLLQVDEELRDRLSDALARLYPLRIGRCGQLQEWFEDFADEEPGHRHVSHLYGLYPGTQISAATTPSLATACRVSLDRRLQHGGGHTGWSCAWIINLWARLHDGEQAYAFARTLLARSTYPNLFDAHPPFQIDGNFGGAAGMLEMLVQSHDGEIRLLPALPSAWAAGSLRGIRARGGFELDLSWNDGRVTMLRLRTLSANAVCTVRCPNELLPMVPAPEQGATDSRRVEPTMAGGEGSWVLRFEARKGESYVWSAEHSARMPQ</sequence>
<dbReference type="InterPro" id="IPR005181">
    <property type="entry name" value="SASA"/>
</dbReference>
<evidence type="ECO:0000313" key="7">
    <source>
        <dbReference type="Proteomes" id="UP000310636"/>
    </source>
</evidence>
<dbReference type="Proteomes" id="UP000310636">
    <property type="component" value="Unassembled WGS sequence"/>
</dbReference>
<dbReference type="PANTHER" id="PTHR31084:SF0">
    <property type="entry name" value="ALPHA-L-FUCOSIDASE 2"/>
    <property type="match status" value="1"/>
</dbReference>
<name>A0A4S4BUV7_9BACL</name>
<dbReference type="InterPro" id="IPR012341">
    <property type="entry name" value="6hp_glycosidase-like_sf"/>
</dbReference>
<dbReference type="EMBL" id="SSOB01000015">
    <property type="protein sequence ID" value="THF78742.1"/>
    <property type="molecule type" value="Genomic_DNA"/>
</dbReference>
<reference evidence="6 7" key="1">
    <citation type="submission" date="2019-04" db="EMBL/GenBank/DDBJ databases">
        <title>Cohnella sp. nov. isolated from preserved vegetables.</title>
        <authorList>
            <person name="Lin S.-Y."/>
            <person name="Hung M.-H."/>
            <person name="Young C.-C."/>
        </authorList>
    </citation>
    <scope>NUCLEOTIDE SEQUENCE [LARGE SCALE GENOMIC DNA]</scope>
    <source>
        <strain evidence="6 7">CC-MHH1044</strain>
    </source>
</reference>
<dbReference type="Pfam" id="PF14498">
    <property type="entry name" value="Glyco_hyd_65N_2"/>
    <property type="match status" value="1"/>
</dbReference>
<proteinExistence type="predicted"/>
<evidence type="ECO:0000259" key="4">
    <source>
        <dbReference type="Pfam" id="PF21307"/>
    </source>
</evidence>
<gene>
    <name evidence="6" type="ORF">E6C55_13535</name>
</gene>
<accession>A0A4S4BUV7</accession>
<dbReference type="SUPFAM" id="SSF52266">
    <property type="entry name" value="SGNH hydrolase"/>
    <property type="match status" value="1"/>
</dbReference>
<dbReference type="Pfam" id="PF22124">
    <property type="entry name" value="Glyco_hydro_95_cat"/>
    <property type="match status" value="1"/>
</dbReference>
<dbReference type="Gene3D" id="3.40.50.1110">
    <property type="entry name" value="SGNH hydrolase"/>
    <property type="match status" value="1"/>
</dbReference>
<organism evidence="6 7">
    <name type="scientific">Cohnella fermenti</name>
    <dbReference type="NCBI Taxonomy" id="2565925"/>
    <lineage>
        <taxon>Bacteria</taxon>
        <taxon>Bacillati</taxon>
        <taxon>Bacillota</taxon>
        <taxon>Bacilli</taxon>
        <taxon>Bacillales</taxon>
        <taxon>Paenibacillaceae</taxon>
        <taxon>Cohnella</taxon>
    </lineage>
</organism>
<dbReference type="InterPro" id="IPR036514">
    <property type="entry name" value="SGNH_hydro_sf"/>
</dbReference>
<dbReference type="InterPro" id="IPR008928">
    <property type="entry name" value="6-hairpin_glycosidase_sf"/>
</dbReference>
<dbReference type="InterPro" id="IPR027414">
    <property type="entry name" value="GH95_N_dom"/>
</dbReference>
<feature type="domain" description="Alpha fucosidase A-like C-terminal" evidence="4">
    <location>
        <begin position="1237"/>
        <end position="1341"/>
    </location>
</feature>
<feature type="domain" description="Glycosyl hydrolase family 95 N-terminal" evidence="3">
    <location>
        <begin position="548"/>
        <end position="798"/>
    </location>
</feature>
<dbReference type="OrthoDB" id="9802600at2"/>
<evidence type="ECO:0000259" key="3">
    <source>
        <dbReference type="Pfam" id="PF14498"/>
    </source>
</evidence>
<evidence type="ECO:0008006" key="8">
    <source>
        <dbReference type="Google" id="ProtNLM"/>
    </source>
</evidence>
<dbReference type="InterPro" id="IPR054363">
    <property type="entry name" value="GH95_cat"/>
</dbReference>
<keyword evidence="1" id="KW-0378">Hydrolase</keyword>
<dbReference type="Pfam" id="PF21307">
    <property type="entry name" value="Glyco_hydro_95_C"/>
    <property type="match status" value="1"/>
</dbReference>
<evidence type="ECO:0000313" key="6">
    <source>
        <dbReference type="EMBL" id="THF78742.1"/>
    </source>
</evidence>
<evidence type="ECO:0000259" key="5">
    <source>
        <dbReference type="Pfam" id="PF22124"/>
    </source>
</evidence>
<dbReference type="SUPFAM" id="SSF48208">
    <property type="entry name" value="Six-hairpin glycosidases"/>
    <property type="match status" value="1"/>
</dbReference>
<dbReference type="Pfam" id="PF03629">
    <property type="entry name" value="SASA"/>
    <property type="match status" value="1"/>
</dbReference>
<dbReference type="Gene3D" id="1.50.10.10">
    <property type="match status" value="1"/>
</dbReference>